<feature type="region of interest" description="Disordered" evidence="5">
    <location>
        <begin position="694"/>
        <end position="728"/>
    </location>
</feature>
<feature type="compositionally biased region" description="Low complexity" evidence="5">
    <location>
        <begin position="698"/>
        <end position="708"/>
    </location>
</feature>
<dbReference type="Proteomes" id="UP000613740">
    <property type="component" value="Unassembled WGS sequence"/>
</dbReference>
<feature type="region of interest" description="Disordered" evidence="5">
    <location>
        <begin position="331"/>
        <end position="522"/>
    </location>
</feature>
<dbReference type="GO" id="GO:0005829">
    <property type="term" value="C:cytosol"/>
    <property type="evidence" value="ECO:0007669"/>
    <property type="project" value="TreeGrafter"/>
</dbReference>
<comment type="similarity">
    <text evidence="1">Belongs to the metallo-dependent hydrolases superfamily. TatD-type hydrolase family.</text>
</comment>
<evidence type="ECO:0000256" key="2">
    <source>
        <dbReference type="ARBA" id="ARBA00022722"/>
    </source>
</evidence>
<feature type="compositionally biased region" description="Acidic residues" evidence="5">
    <location>
        <begin position="389"/>
        <end position="401"/>
    </location>
</feature>
<evidence type="ECO:0000313" key="6">
    <source>
        <dbReference type="EMBL" id="KAG2440539.1"/>
    </source>
</evidence>
<keyword evidence="2" id="KW-0540">Nuclease</keyword>
<dbReference type="GO" id="GO:0046872">
    <property type="term" value="F:metal ion binding"/>
    <property type="evidence" value="ECO:0007669"/>
    <property type="project" value="UniProtKB-KW"/>
</dbReference>
<keyword evidence="4" id="KW-0378">Hydrolase</keyword>
<dbReference type="GO" id="GO:0008310">
    <property type="term" value="F:single-stranded DNA 3'-5' DNA exonuclease activity"/>
    <property type="evidence" value="ECO:0007669"/>
    <property type="project" value="TreeGrafter"/>
</dbReference>
<dbReference type="PANTHER" id="PTHR10060:SF15">
    <property type="entry name" value="DEOXYRIBONUCLEASE TATDN1"/>
    <property type="match status" value="1"/>
</dbReference>
<evidence type="ECO:0000313" key="7">
    <source>
        <dbReference type="Proteomes" id="UP000613740"/>
    </source>
</evidence>
<sequence length="769" mass="79296">MASIVDAGAQLGSRQFERDQQKVLQRAGACGVGPLLTYTTDDSKLEALVRSAKENAGSVYCMLGVHSDNIKRANDRLAPARLESLRDLALEGCCVAVMAGLAFRDVGIRYAQERALTEQMELAASIALPLVLYEARASEALVERIAEFRASGAGEGRAASTPIAIFNFTGSEEELRTYLGLGCYIVLTGRVCDQTEKGERLREFAATIPPDRLILASDSPFATPQNIDDVFMREGRNEPSNLPYVLAALAAALGVTEAALAASTRRNTLTFFGIREAAEAAAEAEAAEAAAAAAAGAAGEGPSVSAAAPAPATSTAKASASKGGKAAAGAAAAAAEEAEREAKPGKGGRRGKKGGRGGADSEGEEEEPVARGGGRRRGGSAAAAAPAGDADEEDEEDEEETGLALTKQRRNKAKKGRGKASGGGKAANAFAQLRLQEDEGEGEGASGSGAGQDEEGEEAEREAEQRQHQQEAEEGASQEEREAGASEDQEAEDQGRGASGGGASTSSPTAAAAAAAVSRARRPAPRNFVAEYEAAAAAKGPATGPRVSYSCRACRSVLFTEADTFPHQDHERAVFAATKPRNKKGRSKKGGDDGGDGLCSMHFLSQPLPWMTSCMQSEGGGRLGEGRLDCPTCSAKLGKWAAGPGSDGSGVACSCGVLVPAPAYAVLKARLDILDAQLDIASAVQSSLKAYEEEEEAGSASSSSSDDGSGTKKKRQKQKRNKTANFSSFRNKNFGFRLKDQKAIAETVATGAAGGGMGAVKEEAGEESD</sequence>
<feature type="compositionally biased region" description="Low complexity" evidence="5">
    <location>
        <begin position="504"/>
        <end position="518"/>
    </location>
</feature>
<feature type="compositionally biased region" description="Basic residues" evidence="5">
    <location>
        <begin position="407"/>
        <end position="418"/>
    </location>
</feature>
<dbReference type="Pfam" id="PF01026">
    <property type="entry name" value="TatD_DNase"/>
    <property type="match status" value="1"/>
</dbReference>
<dbReference type="InterPro" id="IPR001130">
    <property type="entry name" value="TatD-like"/>
</dbReference>
<dbReference type="InterPro" id="IPR050891">
    <property type="entry name" value="TatD-type_Hydrolase"/>
</dbReference>
<dbReference type="SUPFAM" id="SSF51556">
    <property type="entry name" value="Metallo-dependent hydrolases"/>
    <property type="match status" value="1"/>
</dbReference>
<feature type="compositionally biased region" description="Acidic residues" evidence="5">
    <location>
        <begin position="452"/>
        <end position="461"/>
    </location>
</feature>
<feature type="compositionally biased region" description="Low complexity" evidence="5">
    <location>
        <begin position="379"/>
        <end position="388"/>
    </location>
</feature>
<proteinExistence type="inferred from homology"/>
<dbReference type="PANTHER" id="PTHR10060">
    <property type="entry name" value="TATD FAMILY DEOXYRIBONUCLEASE"/>
    <property type="match status" value="1"/>
</dbReference>
<feature type="compositionally biased region" description="Basic and acidic residues" evidence="5">
    <location>
        <begin position="462"/>
        <end position="471"/>
    </location>
</feature>
<evidence type="ECO:0000256" key="4">
    <source>
        <dbReference type="ARBA" id="ARBA00022801"/>
    </source>
</evidence>
<dbReference type="AlphaFoldDB" id="A0A835THN5"/>
<feature type="compositionally biased region" description="Basic residues" evidence="5">
    <location>
        <begin position="346"/>
        <end position="355"/>
    </location>
</feature>
<evidence type="ECO:0000256" key="1">
    <source>
        <dbReference type="ARBA" id="ARBA00009275"/>
    </source>
</evidence>
<organism evidence="6 7">
    <name type="scientific">Chlamydomonas schloesseri</name>
    <dbReference type="NCBI Taxonomy" id="2026947"/>
    <lineage>
        <taxon>Eukaryota</taxon>
        <taxon>Viridiplantae</taxon>
        <taxon>Chlorophyta</taxon>
        <taxon>core chlorophytes</taxon>
        <taxon>Chlorophyceae</taxon>
        <taxon>CS clade</taxon>
        <taxon>Chlamydomonadales</taxon>
        <taxon>Chlamydomonadaceae</taxon>
        <taxon>Chlamydomonas</taxon>
    </lineage>
</organism>
<evidence type="ECO:0008006" key="8">
    <source>
        <dbReference type="Google" id="ProtNLM"/>
    </source>
</evidence>
<feature type="region of interest" description="Disordered" evidence="5">
    <location>
        <begin position="572"/>
        <end position="596"/>
    </location>
</feature>
<dbReference type="InterPro" id="IPR032466">
    <property type="entry name" value="Metal_Hydrolase"/>
</dbReference>
<keyword evidence="3" id="KW-0479">Metal-binding</keyword>
<comment type="caution">
    <text evidence="6">The sequence shown here is derived from an EMBL/GenBank/DDBJ whole genome shotgun (WGS) entry which is preliminary data.</text>
</comment>
<reference evidence="6" key="1">
    <citation type="journal article" date="2020" name="bioRxiv">
        <title>Comparative genomics of Chlamydomonas.</title>
        <authorList>
            <person name="Craig R.J."/>
            <person name="Hasan A.R."/>
            <person name="Ness R.W."/>
            <person name="Keightley P.D."/>
        </authorList>
    </citation>
    <scope>NUCLEOTIDE SEQUENCE</scope>
    <source>
        <strain evidence="6">CCAP 11/173</strain>
    </source>
</reference>
<accession>A0A835THN5</accession>
<dbReference type="EMBL" id="JAEHOD010000038">
    <property type="protein sequence ID" value="KAG2440539.1"/>
    <property type="molecule type" value="Genomic_DNA"/>
</dbReference>
<gene>
    <name evidence="6" type="ORF">HYH02_010417</name>
</gene>
<dbReference type="Gene3D" id="3.20.20.140">
    <property type="entry name" value="Metal-dependent hydrolases"/>
    <property type="match status" value="1"/>
</dbReference>
<dbReference type="OrthoDB" id="6079689at2759"/>
<name>A0A835THN5_9CHLO</name>
<evidence type="ECO:0000256" key="5">
    <source>
        <dbReference type="SAM" id="MobiDB-lite"/>
    </source>
</evidence>
<protein>
    <recommendedName>
        <fullName evidence="8">TatD related DNase</fullName>
    </recommendedName>
</protein>
<evidence type="ECO:0000256" key="3">
    <source>
        <dbReference type="ARBA" id="ARBA00022723"/>
    </source>
</evidence>
<keyword evidence="7" id="KW-1185">Reference proteome</keyword>
<feature type="compositionally biased region" description="Basic residues" evidence="5">
    <location>
        <begin position="711"/>
        <end position="722"/>
    </location>
</feature>